<evidence type="ECO:0000313" key="3">
    <source>
        <dbReference type="Proteomes" id="UP000199421"/>
    </source>
</evidence>
<gene>
    <name evidence="2" type="ORF">SAMN05661044_05091</name>
</gene>
<dbReference type="OrthoDB" id="705695at2"/>
<dbReference type="AlphaFoldDB" id="A0A1H7Y4L0"/>
<dbReference type="GO" id="GO:0008703">
    <property type="term" value="F:5-amino-6-(5-phosphoribosylamino)uracil reductase activity"/>
    <property type="evidence" value="ECO:0007669"/>
    <property type="project" value="InterPro"/>
</dbReference>
<evidence type="ECO:0000259" key="1">
    <source>
        <dbReference type="Pfam" id="PF01872"/>
    </source>
</evidence>
<dbReference type="GO" id="GO:0009231">
    <property type="term" value="P:riboflavin biosynthetic process"/>
    <property type="evidence" value="ECO:0007669"/>
    <property type="project" value="InterPro"/>
</dbReference>
<feature type="domain" description="Bacterial bifunctional deaminase-reductase C-terminal" evidence="1">
    <location>
        <begin position="4"/>
        <end position="153"/>
    </location>
</feature>
<evidence type="ECO:0000313" key="2">
    <source>
        <dbReference type="EMBL" id="SEM40814.1"/>
    </source>
</evidence>
<sequence>MKVTLIANISVNGRVLLSDHPHYQLPPEAMNFYLEFAKQAGNLVIGFKTFENFQNFPKETKALFEGIEIVVLSNVVATTEDYKIVNSPEEAIDYMKAKGLHEIAIGGGTGTFNAFIDKDLVTDVYLNINPIITGTGGILVNSNELNANFQFKEYAYKDGFIRQHLTRS</sequence>
<dbReference type="InterPro" id="IPR024072">
    <property type="entry name" value="DHFR-like_dom_sf"/>
</dbReference>
<dbReference type="Proteomes" id="UP000199421">
    <property type="component" value="Unassembled WGS sequence"/>
</dbReference>
<dbReference type="EMBL" id="FOAF01000012">
    <property type="protein sequence ID" value="SEM40814.1"/>
    <property type="molecule type" value="Genomic_DNA"/>
</dbReference>
<organism evidence="2 3">
    <name type="scientific">Olivibacter domesticus</name>
    <name type="common">Pseudosphingobacterium domesticum</name>
    <dbReference type="NCBI Taxonomy" id="407022"/>
    <lineage>
        <taxon>Bacteria</taxon>
        <taxon>Pseudomonadati</taxon>
        <taxon>Bacteroidota</taxon>
        <taxon>Sphingobacteriia</taxon>
        <taxon>Sphingobacteriales</taxon>
        <taxon>Sphingobacteriaceae</taxon>
        <taxon>Olivibacter</taxon>
    </lineage>
</organism>
<name>A0A1H7Y4L0_OLID1</name>
<dbReference type="Gene3D" id="3.40.430.10">
    <property type="entry name" value="Dihydrofolate Reductase, subunit A"/>
    <property type="match status" value="1"/>
</dbReference>
<protein>
    <submittedName>
        <fullName evidence="2">Dihydrofolate reductase</fullName>
    </submittedName>
</protein>
<proteinExistence type="predicted"/>
<dbReference type="STRING" id="407022.SAMN05661044_05091"/>
<dbReference type="RefSeq" id="WP_093331310.1">
    <property type="nucleotide sequence ID" value="NZ_FOAF01000012.1"/>
</dbReference>
<dbReference type="Pfam" id="PF01872">
    <property type="entry name" value="RibD_C"/>
    <property type="match status" value="1"/>
</dbReference>
<dbReference type="SUPFAM" id="SSF53597">
    <property type="entry name" value="Dihydrofolate reductase-like"/>
    <property type="match status" value="1"/>
</dbReference>
<keyword evidence="3" id="KW-1185">Reference proteome</keyword>
<reference evidence="3" key="1">
    <citation type="submission" date="2016-10" db="EMBL/GenBank/DDBJ databases">
        <authorList>
            <person name="Varghese N."/>
            <person name="Submissions S."/>
        </authorList>
    </citation>
    <scope>NUCLEOTIDE SEQUENCE [LARGE SCALE GENOMIC DNA]</scope>
    <source>
        <strain evidence="3">DSM 18733</strain>
    </source>
</reference>
<dbReference type="InterPro" id="IPR002734">
    <property type="entry name" value="RibDG_C"/>
</dbReference>
<accession>A0A1H7Y4L0</accession>